<name>A0AC61DKW8_9FIRM</name>
<evidence type="ECO:0000313" key="2">
    <source>
        <dbReference type="Proteomes" id="UP000224460"/>
    </source>
</evidence>
<protein>
    <submittedName>
        <fullName evidence="1">Uncharacterized protein</fullName>
    </submittedName>
</protein>
<organism evidence="1 2">
    <name type="scientific">Sporanaerobium hydrogeniformans</name>
    <dbReference type="NCBI Taxonomy" id="3072179"/>
    <lineage>
        <taxon>Bacteria</taxon>
        <taxon>Bacillati</taxon>
        <taxon>Bacillota</taxon>
        <taxon>Clostridia</taxon>
        <taxon>Lachnospirales</taxon>
        <taxon>Lachnospiraceae</taxon>
        <taxon>Sporanaerobium</taxon>
    </lineage>
</organism>
<accession>A0AC61DKW8</accession>
<sequence length="212" mass="24676">MEKQEKTSRQKVNYQKKLEATLVQLEKESKVPTLLLHSCCAPCSTYVIEYLSQHFYVTVFYYNPNIDEKEEYAKRSKEQRHLIEVMPTRYPVQFIEGPYEVEAFTKKAQPLREEQEGGARCTMCYGMRLAKTAQYAKEGNFDYFTTTLSISPLKDAIRLNAIGEALGEKWGVSYLLSDFKKKEGYKRSTLLSETYGLYRQDYCGCSYSKRQS</sequence>
<keyword evidence="2" id="KW-1185">Reference proteome</keyword>
<dbReference type="EMBL" id="PEDL01000001">
    <property type="protein sequence ID" value="PHV72272.1"/>
    <property type="molecule type" value="Genomic_DNA"/>
</dbReference>
<reference evidence="1" key="1">
    <citation type="submission" date="2017-10" db="EMBL/GenBank/DDBJ databases">
        <title>Genome sequence of cellulolytic Lachnospiraceae bacterium XHS1971 isolated from hotspring sediment.</title>
        <authorList>
            <person name="Vasudevan G."/>
            <person name="Joshi A.J."/>
            <person name="Hivarkar S."/>
            <person name="Lanjekar V.B."/>
            <person name="Dhakephalkar P.K."/>
            <person name="Dagar S."/>
        </authorList>
    </citation>
    <scope>NUCLEOTIDE SEQUENCE</scope>
    <source>
        <strain evidence="1">XHS1971</strain>
    </source>
</reference>
<proteinExistence type="predicted"/>
<gene>
    <name evidence="1" type="ORF">CS063_02000</name>
</gene>
<comment type="caution">
    <text evidence="1">The sequence shown here is derived from an EMBL/GenBank/DDBJ whole genome shotgun (WGS) entry which is preliminary data.</text>
</comment>
<evidence type="ECO:0000313" key="1">
    <source>
        <dbReference type="EMBL" id="PHV72272.1"/>
    </source>
</evidence>
<dbReference type="Proteomes" id="UP000224460">
    <property type="component" value="Unassembled WGS sequence"/>
</dbReference>